<dbReference type="AlphaFoldDB" id="A0A6M0K3W6"/>
<dbReference type="CDD" id="cd03011">
    <property type="entry name" value="TlpA_like_ScsD_MtbDsbE"/>
    <property type="match status" value="1"/>
</dbReference>
<evidence type="ECO:0000313" key="4">
    <source>
        <dbReference type="Proteomes" id="UP000483379"/>
    </source>
</evidence>
<keyword evidence="1" id="KW-0472">Membrane</keyword>
<dbReference type="PANTHER" id="PTHR42852:SF17">
    <property type="entry name" value="THIOREDOXIN-LIKE PROTEIN HI_1115"/>
    <property type="match status" value="1"/>
</dbReference>
<dbReference type="InterPro" id="IPR050553">
    <property type="entry name" value="Thioredoxin_ResA/DsbE_sf"/>
</dbReference>
<dbReference type="EMBL" id="JAAIJQ010000040">
    <property type="protein sequence ID" value="NEV63035.1"/>
    <property type="molecule type" value="Genomic_DNA"/>
</dbReference>
<gene>
    <name evidence="3" type="ORF">G3446_14255</name>
</gene>
<comment type="caution">
    <text evidence="3">The sequence shown here is derived from an EMBL/GenBank/DDBJ whole genome shotgun (WGS) entry which is preliminary data.</text>
</comment>
<dbReference type="SUPFAM" id="SSF52833">
    <property type="entry name" value="Thioredoxin-like"/>
    <property type="match status" value="1"/>
</dbReference>
<dbReference type="Pfam" id="PF00578">
    <property type="entry name" value="AhpC-TSA"/>
    <property type="match status" value="1"/>
</dbReference>
<feature type="domain" description="Thioredoxin" evidence="2">
    <location>
        <begin position="40"/>
        <end position="175"/>
    </location>
</feature>
<dbReference type="PANTHER" id="PTHR42852">
    <property type="entry name" value="THIOL:DISULFIDE INTERCHANGE PROTEIN DSBE"/>
    <property type="match status" value="1"/>
</dbReference>
<sequence>MTDQATPPSRPAKSRWRGWAVNILLIALVFGGVQWWKARPLAHGQAPALAGMDLAGQRLDLRDYRGEPVLVHFWASWCPVCRLVDGAVASIAEDHPVITVALQSGGPPEIRAFLREAGLDLPVIPDAYGEVSSRWGVAGVPATFVIDGDGQIRYATVGASTGPGLRLRLWMANRAD</sequence>
<evidence type="ECO:0000259" key="2">
    <source>
        <dbReference type="PROSITE" id="PS51352"/>
    </source>
</evidence>
<dbReference type="GO" id="GO:0016491">
    <property type="term" value="F:oxidoreductase activity"/>
    <property type="evidence" value="ECO:0007669"/>
    <property type="project" value="InterPro"/>
</dbReference>
<dbReference type="InterPro" id="IPR013766">
    <property type="entry name" value="Thioredoxin_domain"/>
</dbReference>
<proteinExistence type="predicted"/>
<evidence type="ECO:0000256" key="1">
    <source>
        <dbReference type="SAM" id="Phobius"/>
    </source>
</evidence>
<dbReference type="Gene3D" id="3.40.30.10">
    <property type="entry name" value="Glutaredoxin"/>
    <property type="match status" value="1"/>
</dbReference>
<dbReference type="GO" id="GO:0016209">
    <property type="term" value="F:antioxidant activity"/>
    <property type="evidence" value="ECO:0007669"/>
    <property type="project" value="InterPro"/>
</dbReference>
<accession>A0A6M0K3W6</accession>
<keyword evidence="1" id="KW-0812">Transmembrane</keyword>
<dbReference type="InterPro" id="IPR036249">
    <property type="entry name" value="Thioredoxin-like_sf"/>
</dbReference>
<feature type="transmembrane region" description="Helical" evidence="1">
    <location>
        <begin position="16"/>
        <end position="36"/>
    </location>
</feature>
<dbReference type="Proteomes" id="UP000483379">
    <property type="component" value="Unassembled WGS sequence"/>
</dbReference>
<protein>
    <submittedName>
        <fullName evidence="3">Protein disulfide oxidoreductase</fullName>
    </submittedName>
</protein>
<keyword evidence="4" id="KW-1185">Reference proteome</keyword>
<name>A0A6M0K3W6_9GAMM</name>
<dbReference type="PROSITE" id="PS51352">
    <property type="entry name" value="THIOREDOXIN_2"/>
    <property type="match status" value="1"/>
</dbReference>
<evidence type="ECO:0000313" key="3">
    <source>
        <dbReference type="EMBL" id="NEV63035.1"/>
    </source>
</evidence>
<keyword evidence="1" id="KW-1133">Transmembrane helix</keyword>
<organism evidence="3 4">
    <name type="scientific">Thiorhodococcus minor</name>
    <dbReference type="NCBI Taxonomy" id="57489"/>
    <lineage>
        <taxon>Bacteria</taxon>
        <taxon>Pseudomonadati</taxon>
        <taxon>Pseudomonadota</taxon>
        <taxon>Gammaproteobacteria</taxon>
        <taxon>Chromatiales</taxon>
        <taxon>Chromatiaceae</taxon>
        <taxon>Thiorhodococcus</taxon>
    </lineage>
</organism>
<dbReference type="InterPro" id="IPR000866">
    <property type="entry name" value="AhpC/TSA"/>
</dbReference>
<reference evidence="3 4" key="1">
    <citation type="submission" date="2020-02" db="EMBL/GenBank/DDBJ databases">
        <title>Genome sequences of Thiorhodococcus mannitoliphagus and Thiorhodococcus minor, purple sulfur photosynthetic bacteria in the gammaproteobacterial family, Chromatiaceae.</title>
        <authorList>
            <person name="Aviles F.A."/>
            <person name="Meyer T.E."/>
            <person name="Kyndt J.A."/>
        </authorList>
    </citation>
    <scope>NUCLEOTIDE SEQUENCE [LARGE SCALE GENOMIC DNA]</scope>
    <source>
        <strain evidence="3 4">DSM 11518</strain>
    </source>
</reference>